<accession>L0KRP9</accession>
<proteinExistence type="predicted"/>
<dbReference type="PANTHER" id="PTHR46401">
    <property type="entry name" value="GLYCOSYLTRANSFERASE WBBK-RELATED"/>
    <property type="match status" value="1"/>
</dbReference>
<dbReference type="Pfam" id="PF00534">
    <property type="entry name" value="Glycos_transf_1"/>
    <property type="match status" value="3"/>
</dbReference>
<dbReference type="KEGG" id="mam:Mesau_05028"/>
<dbReference type="CDD" id="cd03801">
    <property type="entry name" value="GT4_PimA-like"/>
    <property type="match status" value="1"/>
</dbReference>
<keyword evidence="1 3" id="KW-0808">Transferase</keyword>
<dbReference type="OrthoDB" id="9790710at2"/>
<dbReference type="AlphaFoldDB" id="L0KRP9"/>
<dbReference type="InterPro" id="IPR001296">
    <property type="entry name" value="Glyco_trans_1"/>
</dbReference>
<evidence type="ECO:0000313" key="3">
    <source>
        <dbReference type="EMBL" id="AGB47340.1"/>
    </source>
</evidence>
<dbReference type="CDD" id="cd03809">
    <property type="entry name" value="GT4_MtfB-like"/>
    <property type="match status" value="2"/>
</dbReference>
<feature type="domain" description="Glycosyl transferase family 1" evidence="2">
    <location>
        <begin position="617"/>
        <end position="789"/>
    </location>
</feature>
<evidence type="ECO:0000259" key="2">
    <source>
        <dbReference type="Pfam" id="PF00534"/>
    </source>
</evidence>
<dbReference type="Gene3D" id="3.40.50.2000">
    <property type="entry name" value="Glycogen Phosphorylase B"/>
    <property type="match status" value="4"/>
</dbReference>
<evidence type="ECO:0000313" key="4">
    <source>
        <dbReference type="Proteomes" id="UP000010998"/>
    </source>
</evidence>
<evidence type="ECO:0000256" key="1">
    <source>
        <dbReference type="ARBA" id="ARBA00022679"/>
    </source>
</evidence>
<dbReference type="GO" id="GO:0016757">
    <property type="term" value="F:glycosyltransferase activity"/>
    <property type="evidence" value="ECO:0007669"/>
    <property type="project" value="InterPro"/>
</dbReference>
<dbReference type="RefSeq" id="WP_015318714.1">
    <property type="nucleotide sequence ID" value="NC_019973.1"/>
</dbReference>
<dbReference type="SUPFAM" id="SSF53756">
    <property type="entry name" value="UDP-Glycosyltransferase/glycogen phosphorylase"/>
    <property type="match status" value="3"/>
</dbReference>
<sequence>MRIVIDMQGAQATNAKRGIGRYVMAFVEGLVRNRRKHEIILALNGAFSDSAADIRTYFSGLLPAGNIRTWIAPGPVAGLHPEYTGRRKAAELLREAFLASLEPDVIVVSSLFEGCVDDAATSVGLLPHSALVATILFDLIPLLNRDPYLANPAVASWYESKLDHLRRSNLLLAISESSRREAIQWLNFSHEEVVTISAAVDNNFRPLQIEAAQETALRRKYRLTRPFLMYTGGIDHRKNIPALIQAFGKLPRKLRKDHQLAIVCSVEESARAELLETARLAGIPADGLVLTGFIPQKDLVALYNLCALFVFPSWHEGFGLPLLEAMKCGAPVIGANRSSLPEVIGFERALFDPFSVPDMAARMEQALSDADFRSALVSNAAERAKLFSWDATSCAALDSLEKLHVTRSLPAQSPAVPLRRPKLAYLSPLPPSRSGIADYSAELLPELARHYEIDVIVDQPHVDSPWVNANSRVYSSTWFAENAHRYDRVLYHFGNSPFHGQMFALLKQIPGVVVLHDFFLSGIQSHLEFFGGIPGAWSRSLYESHGFEAVRHRFCMQDTAETAWKYPCNFELIRDSLGIIGHSHHSKQLALEHCGEEAARRWSYVPLLRAPVDLPSRDAARKRLSIPADEFVTCSFGMLTTTKLGDRLLAAWTASRLGRMKDSRLVFVGESPPSEFDTSLRAAIRGSGAGRRVSITGWTNRETYRDYLAAADMAVQLRGNSRGETSAAILDCLAAGLPTIVNANGSAAELDDRAVRKLKDGFGPIELSEALDSLWESADERKRLGQQGQAYLRANHTPRLCADRYADTIEKYYQQDHAGLGGLVGALAQDDCYGLELTELAADISVSIAVTRERPSLFIDITYLRTFQLRTGIQRVVRSVLNEWLAHPNREYRIEPIFLSDGQFFHAKRYTAQFVGGDENAFEDDPVNFRAGDIFLGLDLNPDTRSIEAAPAFHQMRLFGVKIVFVIYDILPVLHPEWWPAGGSDTHRAWLVNSLVVADQLVTISKAVTDDVEEFFAAEFPTGSKKPEIGHFHLGANIGWSDRTSGLPDSAAGILDAITGTPTFLMVGTIEPRKGYGQVLDAFDILWSEGASVNLVIVGTQGWMTEVLVDRMQLHPENGKRLFWLNSVSDEYLERLYATSACLLAASEGEGFGLPLIEAAQHRLPIIARNISVFREVAGDHAYYFVGLAGADLADSVREWLTLFRSRRHPRSENMPWLTWAQSARQLLDLVLADGVFPAEAEPIARKAN</sequence>
<dbReference type="Proteomes" id="UP000010998">
    <property type="component" value="Chromosome"/>
</dbReference>
<organism evidence="3 4">
    <name type="scientific">Mesorhizobium australicum (strain HAMBI 3006 / LMG 24608 / WSM2073)</name>
    <dbReference type="NCBI Taxonomy" id="754035"/>
    <lineage>
        <taxon>Bacteria</taxon>
        <taxon>Pseudomonadati</taxon>
        <taxon>Pseudomonadota</taxon>
        <taxon>Alphaproteobacteria</taxon>
        <taxon>Hyphomicrobiales</taxon>
        <taxon>Phyllobacteriaceae</taxon>
        <taxon>Mesorhizobium</taxon>
    </lineage>
</organism>
<dbReference type="HOGENOM" id="CLU_005199_0_1_5"/>
<keyword evidence="4" id="KW-1185">Reference proteome</keyword>
<protein>
    <submittedName>
        <fullName evidence="3">Glycosyltransferase</fullName>
    </submittedName>
</protein>
<dbReference type="STRING" id="754035.Mesau_05028"/>
<feature type="domain" description="Glycosyl transferase family 1" evidence="2">
    <location>
        <begin position="1059"/>
        <end position="1207"/>
    </location>
</feature>
<name>L0KRP9_MESAW</name>
<dbReference type="PANTHER" id="PTHR46401:SF2">
    <property type="entry name" value="GLYCOSYLTRANSFERASE WBBK-RELATED"/>
    <property type="match status" value="1"/>
</dbReference>
<dbReference type="eggNOG" id="COG0438">
    <property type="taxonomic scope" value="Bacteria"/>
</dbReference>
<dbReference type="GO" id="GO:0009103">
    <property type="term" value="P:lipopolysaccharide biosynthetic process"/>
    <property type="evidence" value="ECO:0007669"/>
    <property type="project" value="TreeGrafter"/>
</dbReference>
<reference evidence="4" key="1">
    <citation type="submission" date="2012-02" db="EMBL/GenBank/DDBJ databases">
        <title>Complete sequence of Mesorhizobium australicum WSM2073.</title>
        <authorList>
            <person name="Lucas S."/>
            <person name="Han J."/>
            <person name="Lapidus A."/>
            <person name="Cheng J.-F."/>
            <person name="Goodwin L."/>
            <person name="Pitluck S."/>
            <person name="Peters L."/>
            <person name="Gu W."/>
            <person name="Detter J.C."/>
            <person name="Han C."/>
            <person name="Tapia R."/>
            <person name="Land M."/>
            <person name="Hauser L."/>
            <person name="Kyrpides N."/>
            <person name="Ivanova N."/>
            <person name="Pagani I."/>
            <person name="Reeve W.G."/>
            <person name="Howieson J.G."/>
            <person name="Tiwari R.P."/>
            <person name="O'Hara G.W."/>
            <person name="Atkins C.A."/>
            <person name="Ronson C.W."/>
            <person name="Nandasena K.G."/>
            <person name="Woyke T."/>
        </authorList>
    </citation>
    <scope>NUCLEOTIDE SEQUENCE [LARGE SCALE GENOMIC DNA]</scope>
    <source>
        <strain evidence="4">LMG 24608 / HAMBI 3006 / WSM2073</strain>
    </source>
</reference>
<dbReference type="GeneID" id="90992331"/>
<gene>
    <name evidence="3" type="ordered locus">Mesau_05028</name>
</gene>
<feature type="domain" description="Glycosyl transferase family 1" evidence="2">
    <location>
        <begin position="222"/>
        <end position="382"/>
    </location>
</feature>
<dbReference type="EMBL" id="CP003358">
    <property type="protein sequence ID" value="AGB47340.1"/>
    <property type="molecule type" value="Genomic_DNA"/>
</dbReference>